<evidence type="ECO:0000313" key="8">
    <source>
        <dbReference type="EMBL" id="GLR70374.1"/>
    </source>
</evidence>
<dbReference type="AlphaFoldDB" id="A0AA37SY29"/>
<keyword evidence="3" id="KW-0732">Signal</keyword>
<dbReference type="InterPro" id="IPR017946">
    <property type="entry name" value="PLC-like_Pdiesterase_TIM-brl"/>
</dbReference>
<evidence type="ECO:0000256" key="5">
    <source>
        <dbReference type="ARBA" id="ARBA00022801"/>
    </source>
</evidence>
<feature type="domain" description="GP-PDE" evidence="7">
    <location>
        <begin position="23"/>
        <end position="323"/>
    </location>
</feature>
<keyword evidence="9" id="KW-1185">Reference proteome</keyword>
<keyword evidence="4" id="KW-0319">Glycerol metabolism</keyword>
<dbReference type="PROSITE" id="PS51704">
    <property type="entry name" value="GP_PDE"/>
    <property type="match status" value="1"/>
</dbReference>
<evidence type="ECO:0000313" key="9">
    <source>
        <dbReference type="Proteomes" id="UP001156601"/>
    </source>
</evidence>
<dbReference type="GO" id="GO:0008889">
    <property type="term" value="F:glycerophosphodiester phosphodiesterase activity"/>
    <property type="evidence" value="ECO:0007669"/>
    <property type="project" value="UniProtKB-EC"/>
</dbReference>
<evidence type="ECO:0000256" key="2">
    <source>
        <dbReference type="ARBA" id="ARBA00012247"/>
    </source>
</evidence>
<evidence type="ECO:0000256" key="6">
    <source>
        <dbReference type="ARBA" id="ARBA00047512"/>
    </source>
</evidence>
<evidence type="ECO:0000256" key="3">
    <source>
        <dbReference type="ARBA" id="ARBA00022729"/>
    </source>
</evidence>
<evidence type="ECO:0000259" key="7">
    <source>
        <dbReference type="PROSITE" id="PS51704"/>
    </source>
</evidence>
<dbReference type="GO" id="GO:0042597">
    <property type="term" value="C:periplasmic space"/>
    <property type="evidence" value="ECO:0007669"/>
    <property type="project" value="TreeGrafter"/>
</dbReference>
<evidence type="ECO:0000256" key="1">
    <source>
        <dbReference type="ARBA" id="ARBA00007277"/>
    </source>
</evidence>
<keyword evidence="5" id="KW-0378">Hydrolase</keyword>
<organism evidence="8 9">
    <name type="scientific">Agaribacter marinus</name>
    <dbReference type="NCBI Taxonomy" id="1431249"/>
    <lineage>
        <taxon>Bacteria</taxon>
        <taxon>Pseudomonadati</taxon>
        <taxon>Pseudomonadota</taxon>
        <taxon>Gammaproteobacteria</taxon>
        <taxon>Alteromonadales</taxon>
        <taxon>Alteromonadaceae</taxon>
        <taxon>Agaribacter</taxon>
    </lineage>
</organism>
<protein>
    <recommendedName>
        <fullName evidence="2">glycerophosphodiester phosphodiesterase</fullName>
        <ecNumber evidence="2">3.1.4.46</ecNumber>
    </recommendedName>
</protein>
<dbReference type="NCBIfam" id="NF008354">
    <property type="entry name" value="PRK11143.1"/>
    <property type="match status" value="1"/>
</dbReference>
<sequence length="329" mass="37848">MQKTIKLTVILICLFTTTFIYAFDIIAHRGASGFLPEHTKEALVLSYMQGADYIEQDLVATKDAKLVVLHDIHLETVTNVEQRFPDRKRTDGRYYVIDFTFEELQTLSIHERENADGTRVFIDRYSGYGNFSIASFEEHIELLQELNMRFNSDTGFYPEIKSPEFHLREGIDITKLTMDVLSTYGLNARNAKIYVQSFYPPTLRRIRTEFKSDVKLVQLLADNDWNESSADYTWLKSIEGIKDIATYADGIGPWLPHILEDGYGKPTALIKHAKSQNLKIHPYTYRKDAMFGDLSPELFFETIKNSGVDGLFTDHILPFMVIDKSQVTN</sequence>
<proteinExistence type="inferred from homology"/>
<evidence type="ECO:0000256" key="4">
    <source>
        <dbReference type="ARBA" id="ARBA00022798"/>
    </source>
</evidence>
<dbReference type="SUPFAM" id="SSF51695">
    <property type="entry name" value="PLC-like phosphodiesterases"/>
    <property type="match status" value="1"/>
</dbReference>
<comment type="similarity">
    <text evidence="1">Belongs to the glycerophosphoryl diester phosphodiesterase family.</text>
</comment>
<dbReference type="EMBL" id="BSOT01000005">
    <property type="protein sequence ID" value="GLR70374.1"/>
    <property type="molecule type" value="Genomic_DNA"/>
</dbReference>
<dbReference type="GO" id="GO:0006071">
    <property type="term" value="P:glycerol metabolic process"/>
    <property type="evidence" value="ECO:0007669"/>
    <property type="project" value="UniProtKB-KW"/>
</dbReference>
<accession>A0AA37SY29</accession>
<dbReference type="EC" id="3.1.4.46" evidence="2"/>
<dbReference type="GO" id="GO:0006629">
    <property type="term" value="P:lipid metabolic process"/>
    <property type="evidence" value="ECO:0007669"/>
    <property type="project" value="InterPro"/>
</dbReference>
<dbReference type="Pfam" id="PF03009">
    <property type="entry name" value="GDPD"/>
    <property type="match status" value="1"/>
</dbReference>
<comment type="catalytic activity">
    <reaction evidence="6">
        <text>a sn-glycero-3-phosphodiester + H2O = an alcohol + sn-glycerol 3-phosphate + H(+)</text>
        <dbReference type="Rhea" id="RHEA:12969"/>
        <dbReference type="ChEBI" id="CHEBI:15377"/>
        <dbReference type="ChEBI" id="CHEBI:15378"/>
        <dbReference type="ChEBI" id="CHEBI:30879"/>
        <dbReference type="ChEBI" id="CHEBI:57597"/>
        <dbReference type="ChEBI" id="CHEBI:83408"/>
        <dbReference type="EC" id="3.1.4.46"/>
    </reaction>
</comment>
<dbReference type="PANTHER" id="PTHR43620">
    <property type="entry name" value="GLYCEROPHOSPHORYL DIESTER PHOSPHODIESTERASE"/>
    <property type="match status" value="1"/>
</dbReference>
<dbReference type="RefSeq" id="WP_284216674.1">
    <property type="nucleotide sequence ID" value="NZ_BSOT01000005.1"/>
</dbReference>
<reference evidence="8" key="1">
    <citation type="journal article" date="2014" name="Int. J. Syst. Evol. Microbiol.">
        <title>Complete genome sequence of Corynebacterium casei LMG S-19264T (=DSM 44701T), isolated from a smear-ripened cheese.</title>
        <authorList>
            <consortium name="US DOE Joint Genome Institute (JGI-PGF)"/>
            <person name="Walter F."/>
            <person name="Albersmeier A."/>
            <person name="Kalinowski J."/>
            <person name="Ruckert C."/>
        </authorList>
    </citation>
    <scope>NUCLEOTIDE SEQUENCE</scope>
    <source>
        <strain evidence="8">NBRC 110023</strain>
    </source>
</reference>
<gene>
    <name evidence="8" type="primary">glpQ_1</name>
    <name evidence="8" type="ORF">GCM10007852_12820</name>
</gene>
<comment type="caution">
    <text evidence="8">The sequence shown here is derived from an EMBL/GenBank/DDBJ whole genome shotgun (WGS) entry which is preliminary data.</text>
</comment>
<reference evidence="8" key="2">
    <citation type="submission" date="2023-01" db="EMBL/GenBank/DDBJ databases">
        <title>Draft genome sequence of Agaribacter marinus strain NBRC 110023.</title>
        <authorList>
            <person name="Sun Q."/>
            <person name="Mori K."/>
        </authorList>
    </citation>
    <scope>NUCLEOTIDE SEQUENCE</scope>
    <source>
        <strain evidence="8">NBRC 110023</strain>
    </source>
</reference>
<name>A0AA37SY29_9ALTE</name>
<dbReference type="Proteomes" id="UP001156601">
    <property type="component" value="Unassembled WGS sequence"/>
</dbReference>
<dbReference type="InterPro" id="IPR030395">
    <property type="entry name" value="GP_PDE_dom"/>
</dbReference>
<dbReference type="Gene3D" id="3.20.20.190">
    <property type="entry name" value="Phosphatidylinositol (PI) phosphodiesterase"/>
    <property type="match status" value="1"/>
</dbReference>
<dbReference type="PANTHER" id="PTHR43620:SF7">
    <property type="entry name" value="GLYCEROPHOSPHODIESTER PHOSPHODIESTERASE GDPD5-RELATED"/>
    <property type="match status" value="1"/>
</dbReference>